<dbReference type="InterPro" id="IPR036361">
    <property type="entry name" value="SAP_dom_sf"/>
</dbReference>
<evidence type="ECO:0000313" key="4">
    <source>
        <dbReference type="Proteomes" id="UP000078542"/>
    </source>
</evidence>
<reference evidence="3 4" key="1">
    <citation type="submission" date="2016-03" db="EMBL/GenBank/DDBJ databases">
        <title>Cyphomyrmex costatus WGS genome.</title>
        <authorList>
            <person name="Nygaard S."/>
            <person name="Hu H."/>
            <person name="Boomsma J."/>
            <person name="Zhang G."/>
        </authorList>
    </citation>
    <scope>NUCLEOTIDE SEQUENCE [LARGE SCALE GENOMIC DNA]</scope>
    <source>
        <strain evidence="3">MS0001</strain>
        <tissue evidence="3">Whole body</tissue>
    </source>
</reference>
<dbReference type="STRING" id="456900.A0A151IHN4"/>
<dbReference type="Gene3D" id="1.10.720.30">
    <property type="entry name" value="SAP domain"/>
    <property type="match status" value="1"/>
</dbReference>
<accession>A0A151IHN4</accession>
<dbReference type="Pfam" id="PF02037">
    <property type="entry name" value="SAP"/>
    <property type="match status" value="1"/>
</dbReference>
<evidence type="ECO:0000313" key="3">
    <source>
        <dbReference type="EMBL" id="KYN01669.1"/>
    </source>
</evidence>
<proteinExistence type="predicted"/>
<dbReference type="SUPFAM" id="SSF68906">
    <property type="entry name" value="SAP domain"/>
    <property type="match status" value="1"/>
</dbReference>
<dbReference type="PROSITE" id="PS50800">
    <property type="entry name" value="SAP"/>
    <property type="match status" value="1"/>
</dbReference>
<name>A0A151IHN4_9HYME</name>
<dbReference type="SMART" id="SM00513">
    <property type="entry name" value="SAP"/>
    <property type="match status" value="1"/>
</dbReference>
<protein>
    <recommendedName>
        <fullName evidence="2">SAP domain-containing protein</fullName>
    </recommendedName>
</protein>
<dbReference type="InterPro" id="IPR003034">
    <property type="entry name" value="SAP_dom"/>
</dbReference>
<keyword evidence="4" id="KW-1185">Reference proteome</keyword>
<dbReference type="EMBL" id="KQ977586">
    <property type="protein sequence ID" value="KYN01669.1"/>
    <property type="molecule type" value="Genomic_DNA"/>
</dbReference>
<sequence>MAEPDTSTMDNELSAKLAEMTMVRLKEELKQRKLKTTGLKNELILRLSAIMNLEREHGDLERHIDAKDEDEDTRR</sequence>
<feature type="domain" description="SAP" evidence="2">
    <location>
        <begin position="17"/>
        <end position="51"/>
    </location>
</feature>
<dbReference type="AlphaFoldDB" id="A0A151IHN4"/>
<evidence type="ECO:0000256" key="1">
    <source>
        <dbReference type="SAM" id="MobiDB-lite"/>
    </source>
</evidence>
<organism evidence="3 4">
    <name type="scientific">Cyphomyrmex costatus</name>
    <dbReference type="NCBI Taxonomy" id="456900"/>
    <lineage>
        <taxon>Eukaryota</taxon>
        <taxon>Metazoa</taxon>
        <taxon>Ecdysozoa</taxon>
        <taxon>Arthropoda</taxon>
        <taxon>Hexapoda</taxon>
        <taxon>Insecta</taxon>
        <taxon>Pterygota</taxon>
        <taxon>Neoptera</taxon>
        <taxon>Endopterygota</taxon>
        <taxon>Hymenoptera</taxon>
        <taxon>Apocrita</taxon>
        <taxon>Aculeata</taxon>
        <taxon>Formicoidea</taxon>
        <taxon>Formicidae</taxon>
        <taxon>Myrmicinae</taxon>
        <taxon>Cyphomyrmex</taxon>
    </lineage>
</organism>
<evidence type="ECO:0000259" key="2">
    <source>
        <dbReference type="PROSITE" id="PS50800"/>
    </source>
</evidence>
<dbReference type="Proteomes" id="UP000078542">
    <property type="component" value="Unassembled WGS sequence"/>
</dbReference>
<feature type="region of interest" description="Disordered" evidence="1">
    <location>
        <begin position="56"/>
        <end position="75"/>
    </location>
</feature>
<gene>
    <name evidence="3" type="ORF">ALC62_07498</name>
</gene>